<dbReference type="Gene3D" id="3.30.565.10">
    <property type="entry name" value="Histidine kinase-like ATPase, C-terminal domain"/>
    <property type="match status" value="1"/>
</dbReference>
<dbReference type="PROSITE" id="PS50109">
    <property type="entry name" value="HIS_KIN"/>
    <property type="match status" value="1"/>
</dbReference>
<evidence type="ECO:0000256" key="7">
    <source>
        <dbReference type="ARBA" id="ARBA00022692"/>
    </source>
</evidence>
<dbReference type="Pfam" id="PF00672">
    <property type="entry name" value="HAMP"/>
    <property type="match status" value="1"/>
</dbReference>
<accession>A0A381RPP3</accession>
<evidence type="ECO:0000313" key="17">
    <source>
        <dbReference type="EMBL" id="SUZ91867.1"/>
    </source>
</evidence>
<dbReference type="SUPFAM" id="SSF158472">
    <property type="entry name" value="HAMP domain-like"/>
    <property type="match status" value="1"/>
</dbReference>
<dbReference type="GO" id="GO:0000156">
    <property type="term" value="F:phosphorelay response regulator activity"/>
    <property type="evidence" value="ECO:0007669"/>
    <property type="project" value="TreeGrafter"/>
</dbReference>
<keyword evidence="12" id="KW-0902">Two-component regulatory system</keyword>
<evidence type="ECO:0000256" key="11">
    <source>
        <dbReference type="ARBA" id="ARBA00022989"/>
    </source>
</evidence>
<feature type="transmembrane region" description="Helical" evidence="14">
    <location>
        <begin position="88"/>
        <end position="114"/>
    </location>
</feature>
<organism evidence="17">
    <name type="scientific">marine metagenome</name>
    <dbReference type="NCBI Taxonomy" id="408172"/>
    <lineage>
        <taxon>unclassified sequences</taxon>
        <taxon>metagenomes</taxon>
        <taxon>ecological metagenomes</taxon>
    </lineage>
</organism>
<feature type="transmembrane region" description="Helical" evidence="14">
    <location>
        <begin position="49"/>
        <end position="76"/>
    </location>
</feature>
<keyword evidence="7 14" id="KW-0812">Transmembrane</keyword>
<keyword evidence="6" id="KW-0808">Transferase</keyword>
<dbReference type="InterPro" id="IPR035965">
    <property type="entry name" value="PAS-like_dom_sf"/>
</dbReference>
<dbReference type="GO" id="GO:0030295">
    <property type="term" value="F:protein kinase activator activity"/>
    <property type="evidence" value="ECO:0007669"/>
    <property type="project" value="TreeGrafter"/>
</dbReference>
<evidence type="ECO:0000256" key="5">
    <source>
        <dbReference type="ARBA" id="ARBA00022553"/>
    </source>
</evidence>
<dbReference type="CDD" id="cd06225">
    <property type="entry name" value="HAMP"/>
    <property type="match status" value="1"/>
</dbReference>
<dbReference type="InterPro" id="IPR017232">
    <property type="entry name" value="NtrY"/>
</dbReference>
<evidence type="ECO:0000259" key="16">
    <source>
        <dbReference type="PROSITE" id="PS50885"/>
    </source>
</evidence>
<dbReference type="InterPro" id="IPR004358">
    <property type="entry name" value="Sig_transdc_His_kin-like_C"/>
</dbReference>
<dbReference type="GO" id="GO:0005886">
    <property type="term" value="C:plasma membrane"/>
    <property type="evidence" value="ECO:0007669"/>
    <property type="project" value="UniProtKB-SubCell"/>
</dbReference>
<dbReference type="SMART" id="SM00304">
    <property type="entry name" value="HAMP"/>
    <property type="match status" value="1"/>
</dbReference>
<dbReference type="InterPro" id="IPR045671">
    <property type="entry name" value="NtrY-like_N"/>
</dbReference>
<dbReference type="PANTHER" id="PTHR42878">
    <property type="entry name" value="TWO-COMPONENT HISTIDINE KINASE"/>
    <property type="match status" value="1"/>
</dbReference>
<dbReference type="CDD" id="cd00082">
    <property type="entry name" value="HisKA"/>
    <property type="match status" value="1"/>
</dbReference>
<dbReference type="SUPFAM" id="SSF55785">
    <property type="entry name" value="PYP-like sensor domain (PAS domain)"/>
    <property type="match status" value="1"/>
</dbReference>
<feature type="transmembrane region" description="Helical" evidence="14">
    <location>
        <begin position="379"/>
        <end position="399"/>
    </location>
</feature>
<dbReference type="InterPro" id="IPR036097">
    <property type="entry name" value="HisK_dim/P_sf"/>
</dbReference>
<dbReference type="Pfam" id="PF00512">
    <property type="entry name" value="HisKA"/>
    <property type="match status" value="1"/>
</dbReference>
<evidence type="ECO:0000256" key="13">
    <source>
        <dbReference type="ARBA" id="ARBA00023136"/>
    </source>
</evidence>
<feature type="transmembrane region" description="Helical" evidence="14">
    <location>
        <begin position="286"/>
        <end position="308"/>
    </location>
</feature>
<dbReference type="InterPro" id="IPR003661">
    <property type="entry name" value="HisK_dim/P_dom"/>
</dbReference>
<name>A0A381RPP3_9ZZZZ</name>
<dbReference type="InterPro" id="IPR036890">
    <property type="entry name" value="HATPase_C_sf"/>
</dbReference>
<keyword evidence="4" id="KW-1003">Cell membrane</keyword>
<evidence type="ECO:0000256" key="12">
    <source>
        <dbReference type="ARBA" id="ARBA00023012"/>
    </source>
</evidence>
<dbReference type="InterPro" id="IPR005467">
    <property type="entry name" value="His_kinase_dom"/>
</dbReference>
<evidence type="ECO:0000256" key="6">
    <source>
        <dbReference type="ARBA" id="ARBA00022679"/>
    </source>
</evidence>
<dbReference type="InterPro" id="IPR003594">
    <property type="entry name" value="HATPase_dom"/>
</dbReference>
<dbReference type="EMBL" id="UINC01002012">
    <property type="protein sequence ID" value="SUZ91867.1"/>
    <property type="molecule type" value="Genomic_DNA"/>
</dbReference>
<keyword evidence="10" id="KW-0067">ATP-binding</keyword>
<dbReference type="SMART" id="SM00388">
    <property type="entry name" value="HisKA"/>
    <property type="match status" value="1"/>
</dbReference>
<proteinExistence type="predicted"/>
<dbReference type="AlphaFoldDB" id="A0A381RPP3"/>
<dbReference type="SMART" id="SM00387">
    <property type="entry name" value="HATPase_c"/>
    <property type="match status" value="1"/>
</dbReference>
<evidence type="ECO:0000256" key="14">
    <source>
        <dbReference type="SAM" id="Phobius"/>
    </source>
</evidence>
<reference evidence="17" key="1">
    <citation type="submission" date="2018-05" db="EMBL/GenBank/DDBJ databases">
        <authorList>
            <person name="Lanie J.A."/>
            <person name="Ng W.-L."/>
            <person name="Kazmierczak K.M."/>
            <person name="Andrzejewski T.M."/>
            <person name="Davidsen T.M."/>
            <person name="Wayne K.J."/>
            <person name="Tettelin H."/>
            <person name="Glass J.I."/>
            <person name="Rusch D."/>
            <person name="Podicherti R."/>
            <person name="Tsui H.-C.T."/>
            <person name="Winkler M.E."/>
        </authorList>
    </citation>
    <scope>NUCLEOTIDE SEQUENCE</scope>
</reference>
<dbReference type="GO" id="GO:0005524">
    <property type="term" value="F:ATP binding"/>
    <property type="evidence" value="ECO:0007669"/>
    <property type="project" value="UniProtKB-KW"/>
</dbReference>
<keyword evidence="13 14" id="KW-0472">Membrane</keyword>
<dbReference type="SUPFAM" id="SSF47384">
    <property type="entry name" value="Homodimeric domain of signal transducing histidine kinase"/>
    <property type="match status" value="1"/>
</dbReference>
<evidence type="ECO:0000256" key="3">
    <source>
        <dbReference type="ARBA" id="ARBA00012438"/>
    </source>
</evidence>
<dbReference type="PIRSF" id="PIRSF037532">
    <property type="entry name" value="STHK_NtrY"/>
    <property type="match status" value="1"/>
</dbReference>
<gene>
    <name evidence="17" type="ORF">METZ01_LOCUS44721</name>
</gene>
<dbReference type="PROSITE" id="PS50885">
    <property type="entry name" value="HAMP"/>
    <property type="match status" value="1"/>
</dbReference>
<keyword evidence="9" id="KW-0418">Kinase</keyword>
<dbReference type="Gene3D" id="3.30.450.20">
    <property type="entry name" value="PAS domain"/>
    <property type="match status" value="1"/>
</dbReference>
<protein>
    <recommendedName>
        <fullName evidence="3">histidine kinase</fullName>
        <ecNumber evidence="3">2.7.13.3</ecNumber>
    </recommendedName>
</protein>
<evidence type="ECO:0000256" key="1">
    <source>
        <dbReference type="ARBA" id="ARBA00000085"/>
    </source>
</evidence>
<comment type="subcellular location">
    <subcellularLocation>
        <location evidence="2">Cell membrane</location>
        <topology evidence="2">Multi-pass membrane protein</topology>
    </subcellularLocation>
</comment>
<dbReference type="SUPFAM" id="SSF55874">
    <property type="entry name" value="ATPase domain of HSP90 chaperone/DNA topoisomerase II/histidine kinase"/>
    <property type="match status" value="1"/>
</dbReference>
<dbReference type="PANTHER" id="PTHR42878:SF7">
    <property type="entry name" value="SENSOR HISTIDINE KINASE GLRK"/>
    <property type="match status" value="1"/>
</dbReference>
<evidence type="ECO:0000256" key="9">
    <source>
        <dbReference type="ARBA" id="ARBA00022777"/>
    </source>
</evidence>
<dbReference type="Pfam" id="PF02518">
    <property type="entry name" value="HATPase_c"/>
    <property type="match status" value="1"/>
</dbReference>
<dbReference type="GO" id="GO:0000155">
    <property type="term" value="F:phosphorelay sensor kinase activity"/>
    <property type="evidence" value="ECO:0007669"/>
    <property type="project" value="InterPro"/>
</dbReference>
<evidence type="ECO:0000256" key="4">
    <source>
        <dbReference type="ARBA" id="ARBA00022475"/>
    </source>
</evidence>
<keyword evidence="11 14" id="KW-1133">Transmembrane helix</keyword>
<dbReference type="EC" id="2.7.13.3" evidence="3"/>
<keyword evidence="8" id="KW-0547">Nucleotide-binding</keyword>
<sequence length="713" mass="81803">MNNLSKFLKSIYITKFSFYLLIILIILSFSITFYLLLPNNQLVKDPINLQYFLLVDVILVLFLLSIIIRQIVLIFIYRKNNYDESRLYVKFINLFTAMALGPAIGVVIITSLFYNLELRTWYVGAVKNAVINSNIVARDYENEIQAELISDTELIVREINKTIKNNQVKIDPMLKALSEFINLRTIANIYIFNKQGEVLLSFKDENIKNFTQPDQATIKILDKNIVHIFQQNNASISAYKKIILLDNLYIQVNRDLNSNIWNHINDTKRAYEIYTTKEEESAGIQITFSMIFVLFSVCFILIAVLVGFNLARRLSKPIGNLIESANEISKGNFEAKVSEEDQFDEIKILLSSYNKMISEIQFKQTEILSKSEEDENKRIFIEAILSLLTIGVISLNQNFDINLYNKSVLKILGKKQSDLDNQNFIIVFPEWKDILINFEKSQRIIETFQFEIHINDNARSLNLRIIKEIKDDIINGYVVTIDDTTSLILAEKHAAWSDIARKIAHEVKNPLTPIKLSAERIEKKIQNKSINSDEVSLLTQTISKQVDDIGKLVDEFSSFARMPKAEMKLDNLSQALQASFDLYANSYPKINTKIELPSKEIFYQFDNFQITQAFTNIIKNAVESVQTIPNPSILVKLTEKEGFIEISVQDNGIGIDENKIAKLFEPYFTTKDKGTGLGLSIVKKIIEDHGGIIKIKKNKNMAGTTSLIKFELY</sequence>
<feature type="domain" description="HAMP" evidence="16">
    <location>
        <begin position="312"/>
        <end position="365"/>
    </location>
</feature>
<feature type="domain" description="Histidine kinase" evidence="15">
    <location>
        <begin position="502"/>
        <end position="713"/>
    </location>
</feature>
<evidence type="ECO:0000256" key="8">
    <source>
        <dbReference type="ARBA" id="ARBA00022741"/>
    </source>
</evidence>
<dbReference type="InterPro" id="IPR003660">
    <property type="entry name" value="HAMP_dom"/>
</dbReference>
<dbReference type="Gene3D" id="6.10.340.10">
    <property type="match status" value="1"/>
</dbReference>
<dbReference type="Gene3D" id="1.10.287.130">
    <property type="match status" value="1"/>
</dbReference>
<feature type="transmembrane region" description="Helical" evidence="14">
    <location>
        <begin position="12"/>
        <end position="37"/>
    </location>
</feature>
<keyword evidence="5" id="KW-0597">Phosphoprotein</keyword>
<dbReference type="InterPro" id="IPR050351">
    <property type="entry name" value="BphY/WalK/GraS-like"/>
</dbReference>
<evidence type="ECO:0000259" key="15">
    <source>
        <dbReference type="PROSITE" id="PS50109"/>
    </source>
</evidence>
<dbReference type="GO" id="GO:0007234">
    <property type="term" value="P:osmosensory signaling via phosphorelay pathway"/>
    <property type="evidence" value="ECO:0007669"/>
    <property type="project" value="TreeGrafter"/>
</dbReference>
<comment type="catalytic activity">
    <reaction evidence="1">
        <text>ATP + protein L-histidine = ADP + protein N-phospho-L-histidine.</text>
        <dbReference type="EC" id="2.7.13.3"/>
    </reaction>
</comment>
<evidence type="ECO:0000256" key="2">
    <source>
        <dbReference type="ARBA" id="ARBA00004651"/>
    </source>
</evidence>
<dbReference type="Pfam" id="PF19312">
    <property type="entry name" value="NtrY_N"/>
    <property type="match status" value="1"/>
</dbReference>
<dbReference type="PRINTS" id="PR00344">
    <property type="entry name" value="BCTRLSENSOR"/>
</dbReference>
<evidence type="ECO:0000256" key="10">
    <source>
        <dbReference type="ARBA" id="ARBA00022840"/>
    </source>
</evidence>